<reference evidence="5 6" key="1">
    <citation type="journal article" date="2010" name="Cell">
        <title>The genome of Naegleria gruberi illuminates early eukaryotic versatility.</title>
        <authorList>
            <person name="Fritz-Laylin L.K."/>
            <person name="Prochnik S.E."/>
            <person name="Ginger M.L."/>
            <person name="Dacks J.B."/>
            <person name="Carpenter M.L."/>
            <person name="Field M.C."/>
            <person name="Kuo A."/>
            <person name="Paredez A."/>
            <person name="Chapman J."/>
            <person name="Pham J."/>
            <person name="Shu S."/>
            <person name="Neupane R."/>
            <person name="Cipriano M."/>
            <person name="Mancuso J."/>
            <person name="Tu H."/>
            <person name="Salamov A."/>
            <person name="Lindquist E."/>
            <person name="Shapiro H."/>
            <person name="Lucas S."/>
            <person name="Grigoriev I.V."/>
            <person name="Cande W.Z."/>
            <person name="Fulton C."/>
            <person name="Rokhsar D.S."/>
            <person name="Dawson S.C."/>
        </authorList>
    </citation>
    <scope>NUCLEOTIDE SEQUENCE [LARGE SCALE GENOMIC DNA]</scope>
    <source>
        <strain evidence="5 6">NEG-M</strain>
    </source>
</reference>
<dbReference type="AlphaFoldDB" id="D2VY94"/>
<dbReference type="GO" id="GO:0005669">
    <property type="term" value="C:transcription factor TFIID complex"/>
    <property type="evidence" value="ECO:0007669"/>
    <property type="project" value="InterPro"/>
</dbReference>
<gene>
    <name evidence="5" type="ORF">NAEGRDRAFT_81689</name>
</gene>
<dbReference type="KEGG" id="ngr:NAEGRDRAFT_81689"/>
<feature type="region of interest" description="Disordered" evidence="3">
    <location>
        <begin position="150"/>
        <end position="173"/>
    </location>
</feature>
<dbReference type="PANTHER" id="PTHR13900:SF0">
    <property type="entry name" value="TRANSCRIPTION INITIATION FACTOR TFIID SUBUNIT 1"/>
    <property type="match status" value="1"/>
</dbReference>
<dbReference type="InterPro" id="IPR040240">
    <property type="entry name" value="TAF1"/>
</dbReference>
<feature type="compositionally biased region" description="Basic residues" evidence="3">
    <location>
        <begin position="526"/>
        <end position="538"/>
    </location>
</feature>
<dbReference type="STRING" id="5762.D2VY94"/>
<feature type="compositionally biased region" description="Basic residues" evidence="3">
    <location>
        <begin position="343"/>
        <end position="354"/>
    </location>
</feature>
<proteinExistence type="predicted"/>
<feature type="region of interest" description="Disordered" evidence="3">
    <location>
        <begin position="253"/>
        <end position="364"/>
    </location>
</feature>
<feature type="compositionally biased region" description="Basic residues" evidence="3">
    <location>
        <begin position="1231"/>
        <end position="1241"/>
    </location>
</feature>
<dbReference type="VEuPathDB" id="AmoebaDB:NAEGRDRAFT_81689"/>
<comment type="subcellular location">
    <subcellularLocation>
        <location evidence="1">Nucleus</location>
    </subcellularLocation>
</comment>
<feature type="region of interest" description="Disordered" evidence="3">
    <location>
        <begin position="1129"/>
        <end position="1241"/>
    </location>
</feature>
<feature type="compositionally biased region" description="Basic and acidic residues" evidence="3">
    <location>
        <begin position="209"/>
        <end position="218"/>
    </location>
</feature>
<evidence type="ECO:0000256" key="3">
    <source>
        <dbReference type="SAM" id="MobiDB-lite"/>
    </source>
</evidence>
<feature type="compositionally biased region" description="Acidic residues" evidence="3">
    <location>
        <begin position="50"/>
        <end position="67"/>
    </location>
</feature>
<sequence length="1241" mass="143245">MVKKKESDIGLSLLLGNYDDILDKDMVSSLGGIGNKFGFGFMDEEKKDDESDDDSLISDEEYTGLEQDASFEEEYPAKFVLSVDDDENPLLRFSELFGAKEQKKNKHKAFNMKGLIQKMKDHAKVTYNLEDGDDDEDLFFENDIRVDPSTKLTETASVDQSSESAEDEKPSSVNYLKQSQMDIISQRCSVENVDQVNWEENIVWDLVKLEDKESKKQPEQTTPKPVFETNKSSILGLNTIFSSHKDFQSNKINEVPDLSGIPKLNTKQEGAWGEIAEKSEETKPKDTSKSANTETKDAQTPSATSNTSTTTPLIKEQEPNPSQPHSTDLAESDPNFPRDESKKPKRKYTRRKKKEREEEEESKFKNRISTLRKVTFDPVADDYDDEQVKFLNEQLMNGDWMDDIYWDEYDASKKQAKNTKLIIDMNDKSMFFNESDGQSNVDKDEIFDTIEYNIYNISNDSKYEGQTIKDQSQKTTAKKYTVRHSQPALKLDPKLYRSYIPDNELRRHHHRKNKFKNNEIMTVVFRKPKKEKKKSKKRKDIEKKQDLSANDHRVILMEYVEERPSLLNNVGMGTMIMNYYKKPNSAFDSVPECEDGIPIVVESEDGVPLINTLVDGEFFTTTENNMFRAQIFKQEVKSTDFLLCTRKASGGKTKFYIREIPREYVVGHTQPQVEVTPPRTRASESYTNNRLTLFIYRSFLDQMKKGKKQLKIKIDDIKEAFPDFPHQTIRERLKALATYDRGSGVWTAHPSKPIPSEEELQNLVSPEMVCINESMLSGDLRLNDKGIDDEASMVAFELSFARVEEKYRDTIRFIEREKIELPWDKTNNFHLCFKGGKEGVKLQLLGVIHQNITNPDKLKQLVEETEKRIQSEIEEILPSMTDTEAKRILINNKYTEDQLKNMTRADRKMNARKILKQQGYQPGVEYVNRETLFDINTNSAMDNTNGAMDNNAIDSRKNAKDIARINIFKEVLQDVYFREAIKLQRGLNFYETPDDIIDKLVEQKLGRSKADKEELDKLMNSSIQQKLKEMDEAEAETGKKKRGRKSKQPSVVEIGKRYVKKTTFIANDDGTQTEKVELIKNPTQVSYYELVSKGKRRAKHFLGATEEEVLLVGPRERGRLQALSREFKKKFRSDKHTASEKLNQDKKKKTTAIKNASVTTTRKQQTKQKKLKREQKKEEEIQKKEKRAAIIKKLDISDGTPIISDKKDKKKKKERSEGEKKRKSTSDSGSSKKKTKNEKVA</sequence>
<dbReference type="GO" id="GO:0004402">
    <property type="term" value="F:histone acetyltransferase activity"/>
    <property type="evidence" value="ECO:0007669"/>
    <property type="project" value="InterPro"/>
</dbReference>
<accession>D2VY94</accession>
<dbReference type="EMBL" id="GG738910">
    <property type="protein sequence ID" value="EFC38161.1"/>
    <property type="molecule type" value="Genomic_DNA"/>
</dbReference>
<feature type="region of interest" description="Disordered" evidence="3">
    <location>
        <begin position="1027"/>
        <end position="1050"/>
    </location>
</feature>
<evidence type="ECO:0000256" key="2">
    <source>
        <dbReference type="ARBA" id="ARBA00023242"/>
    </source>
</evidence>
<dbReference type="InterPro" id="IPR022591">
    <property type="entry name" value="TAF1_HAT_dom"/>
</dbReference>
<dbReference type="RefSeq" id="XP_002670905.1">
    <property type="nucleotide sequence ID" value="XM_002670859.1"/>
</dbReference>
<feature type="region of interest" description="Disordered" evidence="3">
    <location>
        <begin position="526"/>
        <end position="545"/>
    </location>
</feature>
<evidence type="ECO:0000256" key="1">
    <source>
        <dbReference type="ARBA" id="ARBA00004123"/>
    </source>
</evidence>
<feature type="compositionally biased region" description="Basic and acidic residues" evidence="3">
    <location>
        <begin position="1134"/>
        <end position="1145"/>
    </location>
</feature>
<keyword evidence="2" id="KW-0539">Nucleus</keyword>
<dbReference type="Pfam" id="PF12157">
    <property type="entry name" value="DUF3591"/>
    <property type="match status" value="1"/>
</dbReference>
<feature type="region of interest" description="Disordered" evidence="3">
    <location>
        <begin position="44"/>
        <end position="67"/>
    </location>
</feature>
<feature type="domain" description="Transcription initiation factor TFIID subunit 1 histone acetyltransferase" evidence="4">
    <location>
        <begin position="455"/>
        <end position="895"/>
    </location>
</feature>
<name>D2VY94_NAEGR</name>
<dbReference type="OrthoDB" id="5752at2759"/>
<dbReference type="GeneID" id="8857763"/>
<dbReference type="GO" id="GO:0016251">
    <property type="term" value="F:RNA polymerase II general transcription initiation factor activity"/>
    <property type="evidence" value="ECO:0007669"/>
    <property type="project" value="InterPro"/>
</dbReference>
<feature type="compositionally biased region" description="Polar residues" evidence="3">
    <location>
        <begin position="219"/>
        <end position="233"/>
    </location>
</feature>
<dbReference type="InParanoid" id="D2VY94"/>
<dbReference type="GO" id="GO:0051123">
    <property type="term" value="P:RNA polymerase II preinitiation complex assembly"/>
    <property type="evidence" value="ECO:0007669"/>
    <property type="project" value="TreeGrafter"/>
</dbReference>
<dbReference type="eggNOG" id="KOG0008">
    <property type="taxonomic scope" value="Eukaryota"/>
</dbReference>
<feature type="compositionally biased region" description="Basic residues" evidence="3">
    <location>
        <begin position="1164"/>
        <end position="1174"/>
    </location>
</feature>
<dbReference type="GO" id="GO:0017025">
    <property type="term" value="F:TBP-class protein binding"/>
    <property type="evidence" value="ECO:0007669"/>
    <property type="project" value="InterPro"/>
</dbReference>
<evidence type="ECO:0000313" key="6">
    <source>
        <dbReference type="Proteomes" id="UP000006671"/>
    </source>
</evidence>
<evidence type="ECO:0000259" key="4">
    <source>
        <dbReference type="Pfam" id="PF12157"/>
    </source>
</evidence>
<dbReference type="PANTHER" id="PTHR13900">
    <property type="entry name" value="TRANSCRIPTION INITIATION FACTOR TFIID"/>
    <property type="match status" value="1"/>
</dbReference>
<dbReference type="Proteomes" id="UP000006671">
    <property type="component" value="Unassembled WGS sequence"/>
</dbReference>
<feature type="compositionally biased region" description="Polar residues" evidence="3">
    <location>
        <begin position="150"/>
        <end position="163"/>
    </location>
</feature>
<evidence type="ECO:0000313" key="5">
    <source>
        <dbReference type="EMBL" id="EFC38161.1"/>
    </source>
</evidence>
<dbReference type="OMA" id="NTNGAMD"/>
<feature type="region of interest" description="Disordered" evidence="3">
    <location>
        <begin position="209"/>
        <end position="233"/>
    </location>
</feature>
<feature type="compositionally biased region" description="Low complexity" evidence="3">
    <location>
        <begin position="300"/>
        <end position="312"/>
    </location>
</feature>
<organism evidence="6">
    <name type="scientific">Naegleria gruberi</name>
    <name type="common">Amoeba</name>
    <dbReference type="NCBI Taxonomy" id="5762"/>
    <lineage>
        <taxon>Eukaryota</taxon>
        <taxon>Discoba</taxon>
        <taxon>Heterolobosea</taxon>
        <taxon>Tetramitia</taxon>
        <taxon>Eutetramitia</taxon>
        <taxon>Vahlkampfiidae</taxon>
        <taxon>Naegleria</taxon>
    </lineage>
</organism>
<keyword evidence="6" id="KW-1185">Reference proteome</keyword>
<protein>
    <submittedName>
        <fullName evidence="5">Predicted protein</fullName>
    </submittedName>
</protein>
<feature type="compositionally biased region" description="Basic and acidic residues" evidence="3">
    <location>
        <begin position="275"/>
        <end position="288"/>
    </location>
</feature>